<accession>A0A177AN51</accession>
<dbReference type="AlphaFoldDB" id="A0A177AN51"/>
<proteinExistence type="predicted"/>
<organism evidence="2">
    <name type="scientific">Pseudogymnoascus destructans</name>
    <dbReference type="NCBI Taxonomy" id="655981"/>
    <lineage>
        <taxon>Eukaryota</taxon>
        <taxon>Fungi</taxon>
        <taxon>Dikarya</taxon>
        <taxon>Ascomycota</taxon>
        <taxon>Pezizomycotina</taxon>
        <taxon>Leotiomycetes</taxon>
        <taxon>Thelebolales</taxon>
        <taxon>Thelebolaceae</taxon>
        <taxon>Pseudogymnoascus</taxon>
    </lineage>
</organism>
<feature type="compositionally biased region" description="Low complexity" evidence="1">
    <location>
        <begin position="62"/>
        <end position="74"/>
    </location>
</feature>
<dbReference type="VEuPathDB" id="FungiDB:GMDG_00562"/>
<feature type="compositionally biased region" description="Polar residues" evidence="1">
    <location>
        <begin position="26"/>
        <end position="35"/>
    </location>
</feature>
<protein>
    <submittedName>
        <fullName evidence="2">Uncharacterized protein</fullName>
    </submittedName>
</protein>
<dbReference type="EMBL" id="KV441387">
    <property type="protein sequence ID" value="OAF62703.2"/>
    <property type="molecule type" value="Genomic_DNA"/>
</dbReference>
<evidence type="ECO:0000256" key="1">
    <source>
        <dbReference type="SAM" id="MobiDB-lite"/>
    </source>
</evidence>
<name>A0A177AN51_9PEZI</name>
<dbReference type="OrthoDB" id="3364132at2759"/>
<dbReference type="RefSeq" id="XP_024327975.1">
    <property type="nucleotide sequence ID" value="XM_024464895.1"/>
</dbReference>
<sequence length="255" mass="28344">MVFRPISQGSQAGQRTQELQPFQPAQPASANSSGVPTPARPKEQMRSQVEHGDMHLQVTPNSAKSPSSSHLTSTSRAFEKLKFAEVRDLARKKYKRFDDLNGDEIEKLARQKHGEEMPNAHSGPLSHASRAFEDLTFEEVWGLAKKQYKDFNELNGHEIQDLARQKYDETMTSVSETPAPIENQNRTITEPATSQLVANKEALDANNEKGKRTAPIELGDSDEGESDAVITFKPKGRRAAVDSAYKPGRSNEKKT</sequence>
<reference evidence="2" key="1">
    <citation type="submission" date="2016-03" db="EMBL/GenBank/DDBJ databases">
        <title>Updated assembly of Pseudogymnoascus destructans, the fungus causing white-nose syndrome of bats.</title>
        <authorList>
            <person name="Palmer J.M."/>
            <person name="Drees K.P."/>
            <person name="Foster J.T."/>
            <person name="Lindner D.L."/>
        </authorList>
    </citation>
    <scope>NUCLEOTIDE SEQUENCE [LARGE SCALE GENOMIC DNA]</scope>
    <source>
        <strain evidence="2">20631-21</strain>
    </source>
</reference>
<feature type="compositionally biased region" description="Basic and acidic residues" evidence="1">
    <location>
        <begin position="40"/>
        <end position="54"/>
    </location>
</feature>
<feature type="region of interest" description="Disordered" evidence="1">
    <location>
        <begin position="169"/>
        <end position="255"/>
    </location>
</feature>
<feature type="compositionally biased region" description="Polar residues" evidence="1">
    <location>
        <begin position="7"/>
        <end position="20"/>
    </location>
</feature>
<evidence type="ECO:0000313" key="2">
    <source>
        <dbReference type="EMBL" id="OAF62703.2"/>
    </source>
</evidence>
<feature type="compositionally biased region" description="Polar residues" evidence="1">
    <location>
        <begin position="170"/>
        <end position="197"/>
    </location>
</feature>
<feature type="region of interest" description="Disordered" evidence="1">
    <location>
        <begin position="1"/>
        <end position="74"/>
    </location>
</feature>
<dbReference type="GeneID" id="36284302"/>
<feature type="compositionally biased region" description="Basic and acidic residues" evidence="1">
    <location>
        <begin position="201"/>
        <end position="211"/>
    </location>
</feature>
<gene>
    <name evidence="2" type="ORF">VC83_01211</name>
</gene>
<dbReference type="Proteomes" id="UP000077154">
    <property type="component" value="Unassembled WGS sequence"/>
</dbReference>